<dbReference type="Proteomes" id="UP000023152">
    <property type="component" value="Unassembled WGS sequence"/>
</dbReference>
<dbReference type="PROSITE" id="PS50294">
    <property type="entry name" value="WD_REPEATS_REGION"/>
    <property type="match status" value="3"/>
</dbReference>
<comment type="caution">
    <text evidence="4">The sequence shown here is derived from an EMBL/GenBank/DDBJ whole genome shotgun (WGS) entry which is preliminary data.</text>
</comment>
<evidence type="ECO:0000313" key="4">
    <source>
        <dbReference type="EMBL" id="ETO18790.1"/>
    </source>
</evidence>
<keyword evidence="5" id="KW-1185">Reference proteome</keyword>
<dbReference type="InterPro" id="IPR015943">
    <property type="entry name" value="WD40/YVTN_repeat-like_dom_sf"/>
</dbReference>
<dbReference type="PRINTS" id="PR00320">
    <property type="entry name" value="GPROTEINBRPT"/>
</dbReference>
<dbReference type="Pfam" id="PF00400">
    <property type="entry name" value="WD40"/>
    <property type="match status" value="6"/>
</dbReference>
<accession>X6MXN2</accession>
<dbReference type="SUPFAM" id="SSF50978">
    <property type="entry name" value="WD40 repeat-like"/>
    <property type="match status" value="1"/>
</dbReference>
<dbReference type="InterPro" id="IPR020472">
    <property type="entry name" value="WD40_PAC1"/>
</dbReference>
<dbReference type="InterPro" id="IPR036322">
    <property type="entry name" value="WD40_repeat_dom_sf"/>
</dbReference>
<feature type="repeat" description="WD" evidence="3">
    <location>
        <begin position="290"/>
        <end position="335"/>
    </location>
</feature>
<dbReference type="PANTHER" id="PTHR22847:SF637">
    <property type="entry name" value="WD REPEAT DOMAIN 5B"/>
    <property type="match status" value="1"/>
</dbReference>
<name>X6MXN2_RETFI</name>
<dbReference type="GO" id="GO:1990234">
    <property type="term" value="C:transferase complex"/>
    <property type="evidence" value="ECO:0007669"/>
    <property type="project" value="UniProtKB-ARBA"/>
</dbReference>
<dbReference type="PROSITE" id="PS50082">
    <property type="entry name" value="WD_REPEATS_2"/>
    <property type="match status" value="5"/>
</dbReference>
<sequence length="382" mass="42835">ILENEKLKLELQSKERQMLSVPKQNDIQLNQHYQEQKQDAEKYGVFNSTFDLFCSSTLIGTFSGHSKWVRSIDCLSVNGSELICSGSDDKTVRVWDARSTTKSIQIFRGHSDSVRCVKFVEHQYPSYNLPIIGSASNDKTIRVWDFKTTKEFQVFTGHTASVCSIAFSSFDDGRYLCSGSDEKLSAYGMLKLQIITCLVLCVEFSSLQNGVGVIGGSGHTICSGSSDNTICLWDVQTTKQLTVFRGHENWVRSATYCQNETGNDCRICSGSDDKTVILWDIRTGKPTNVFKGHTNFVHCVTNPPFTRNGYNIICSGSSDNTIRFWDSRTNAQLHEIKGNVKEDGGIACFEWLSMKSAMKENNYSRCYSLCYGSCKGNIRLYG</sequence>
<dbReference type="OrthoDB" id="4869960at2759"/>
<evidence type="ECO:0000256" key="1">
    <source>
        <dbReference type="ARBA" id="ARBA00022574"/>
    </source>
</evidence>
<evidence type="ECO:0000313" key="5">
    <source>
        <dbReference type="Proteomes" id="UP000023152"/>
    </source>
</evidence>
<dbReference type="InterPro" id="IPR001680">
    <property type="entry name" value="WD40_rpt"/>
</dbReference>
<dbReference type="PANTHER" id="PTHR22847">
    <property type="entry name" value="WD40 REPEAT PROTEIN"/>
    <property type="match status" value="1"/>
</dbReference>
<gene>
    <name evidence="4" type="ORF">RFI_18457</name>
</gene>
<evidence type="ECO:0000256" key="2">
    <source>
        <dbReference type="ARBA" id="ARBA00022737"/>
    </source>
</evidence>
<dbReference type="InterPro" id="IPR019775">
    <property type="entry name" value="WD40_repeat_CS"/>
</dbReference>
<keyword evidence="2" id="KW-0677">Repeat</keyword>
<feature type="repeat" description="WD" evidence="3">
    <location>
        <begin position="62"/>
        <end position="105"/>
    </location>
</feature>
<feature type="non-terminal residue" evidence="4">
    <location>
        <position position="1"/>
    </location>
</feature>
<dbReference type="GO" id="GO:0005634">
    <property type="term" value="C:nucleus"/>
    <property type="evidence" value="ECO:0007669"/>
    <property type="project" value="TreeGrafter"/>
</dbReference>
<protein>
    <submittedName>
        <fullName evidence="4">F-box and wd40 domain protein</fullName>
    </submittedName>
</protein>
<dbReference type="AlphaFoldDB" id="X6MXN2"/>
<dbReference type="SMART" id="SM00320">
    <property type="entry name" value="WD40"/>
    <property type="match status" value="6"/>
</dbReference>
<organism evidence="4 5">
    <name type="scientific">Reticulomyxa filosa</name>
    <dbReference type="NCBI Taxonomy" id="46433"/>
    <lineage>
        <taxon>Eukaryota</taxon>
        <taxon>Sar</taxon>
        <taxon>Rhizaria</taxon>
        <taxon>Retaria</taxon>
        <taxon>Foraminifera</taxon>
        <taxon>Monothalamids</taxon>
        <taxon>Reticulomyxidae</taxon>
        <taxon>Reticulomyxa</taxon>
    </lineage>
</organism>
<feature type="repeat" description="WD" evidence="3">
    <location>
        <begin position="244"/>
        <end position="289"/>
    </location>
</feature>
<dbReference type="CDD" id="cd00200">
    <property type="entry name" value="WD40"/>
    <property type="match status" value="1"/>
</dbReference>
<dbReference type="PROSITE" id="PS00678">
    <property type="entry name" value="WD_REPEATS_1"/>
    <property type="match status" value="4"/>
</dbReference>
<keyword evidence="1 3" id="KW-0853">WD repeat</keyword>
<feature type="repeat" description="WD" evidence="3">
    <location>
        <begin position="107"/>
        <end position="154"/>
    </location>
</feature>
<feature type="repeat" description="WD" evidence="3">
    <location>
        <begin position="217"/>
        <end position="243"/>
    </location>
</feature>
<reference evidence="4 5" key="1">
    <citation type="journal article" date="2013" name="Curr. Biol.">
        <title>The Genome of the Foraminiferan Reticulomyxa filosa.</title>
        <authorList>
            <person name="Glockner G."/>
            <person name="Hulsmann N."/>
            <person name="Schleicher M."/>
            <person name="Noegel A.A."/>
            <person name="Eichinger L."/>
            <person name="Gallinger C."/>
            <person name="Pawlowski J."/>
            <person name="Sierra R."/>
            <person name="Euteneuer U."/>
            <person name="Pillet L."/>
            <person name="Moustafa A."/>
            <person name="Platzer M."/>
            <person name="Groth M."/>
            <person name="Szafranski K."/>
            <person name="Schliwa M."/>
        </authorList>
    </citation>
    <scope>NUCLEOTIDE SEQUENCE [LARGE SCALE GENOMIC DNA]</scope>
</reference>
<evidence type="ECO:0000256" key="3">
    <source>
        <dbReference type="PROSITE-ProRule" id="PRU00221"/>
    </source>
</evidence>
<dbReference type="Gene3D" id="2.130.10.10">
    <property type="entry name" value="YVTN repeat-like/Quinoprotein amine dehydrogenase"/>
    <property type="match status" value="3"/>
</dbReference>
<dbReference type="EMBL" id="ASPP01014394">
    <property type="protein sequence ID" value="ETO18790.1"/>
    <property type="molecule type" value="Genomic_DNA"/>
</dbReference>
<proteinExistence type="predicted"/>